<feature type="region of interest" description="Disordered" evidence="11">
    <location>
        <begin position="569"/>
        <end position="697"/>
    </location>
</feature>
<comment type="cofactor">
    <cofactor evidence="1 9">
        <name>heme</name>
        <dbReference type="ChEBI" id="CHEBI:30413"/>
    </cofactor>
</comment>
<dbReference type="CDD" id="cd11065">
    <property type="entry name" value="CYP64-like"/>
    <property type="match status" value="1"/>
</dbReference>
<dbReference type="KEGG" id="rsx:RhiXN_01353"/>
<evidence type="ECO:0000313" key="14">
    <source>
        <dbReference type="Proteomes" id="UP000650533"/>
    </source>
</evidence>
<dbReference type="RefSeq" id="XP_043186995.1">
    <property type="nucleotide sequence ID" value="XM_043321172.1"/>
</dbReference>
<dbReference type="InterPro" id="IPR017972">
    <property type="entry name" value="Cyt_P450_CS"/>
</dbReference>
<dbReference type="InterPro" id="IPR050364">
    <property type="entry name" value="Cytochrome_P450_fung"/>
</dbReference>
<evidence type="ECO:0000256" key="10">
    <source>
        <dbReference type="RuleBase" id="RU000461"/>
    </source>
</evidence>
<dbReference type="PANTHER" id="PTHR46300:SF7">
    <property type="entry name" value="P450, PUTATIVE (EUROFUNG)-RELATED"/>
    <property type="match status" value="1"/>
</dbReference>
<dbReference type="InterPro" id="IPR002401">
    <property type="entry name" value="Cyt_P450_E_grp-I"/>
</dbReference>
<feature type="compositionally biased region" description="Polar residues" evidence="11">
    <location>
        <begin position="631"/>
        <end position="642"/>
    </location>
</feature>
<keyword evidence="6 10" id="KW-0560">Oxidoreductase</keyword>
<feature type="compositionally biased region" description="Basic and acidic residues" evidence="11">
    <location>
        <begin position="598"/>
        <end position="607"/>
    </location>
</feature>
<feature type="transmembrane region" description="Helical" evidence="12">
    <location>
        <begin position="538"/>
        <end position="560"/>
    </location>
</feature>
<evidence type="ECO:0000256" key="4">
    <source>
        <dbReference type="ARBA" id="ARBA00022617"/>
    </source>
</evidence>
<dbReference type="GO" id="GO:0016705">
    <property type="term" value="F:oxidoreductase activity, acting on paired donors, with incorporation or reduction of molecular oxygen"/>
    <property type="evidence" value="ECO:0007669"/>
    <property type="project" value="InterPro"/>
</dbReference>
<dbReference type="InterPro" id="IPR036396">
    <property type="entry name" value="Cyt_P450_sf"/>
</dbReference>
<dbReference type="PRINTS" id="PR00385">
    <property type="entry name" value="P450"/>
</dbReference>
<dbReference type="PANTHER" id="PTHR46300">
    <property type="entry name" value="P450, PUTATIVE (EUROFUNG)-RELATED-RELATED"/>
    <property type="match status" value="1"/>
</dbReference>
<evidence type="ECO:0000256" key="11">
    <source>
        <dbReference type="SAM" id="MobiDB-lite"/>
    </source>
</evidence>
<keyword evidence="5 9" id="KW-0479">Metal-binding</keyword>
<keyword evidence="4 9" id="KW-0349">Heme</keyword>
<dbReference type="GO" id="GO:0020037">
    <property type="term" value="F:heme binding"/>
    <property type="evidence" value="ECO:0007669"/>
    <property type="project" value="InterPro"/>
</dbReference>
<dbReference type="Proteomes" id="UP000650533">
    <property type="component" value="Chromosome 16"/>
</dbReference>
<gene>
    <name evidence="13" type="ORF">RhiXN_01353</name>
</gene>
<keyword evidence="7 9" id="KW-0408">Iron</keyword>
<comment type="pathway">
    <text evidence="2">Secondary metabolite biosynthesis.</text>
</comment>
<comment type="similarity">
    <text evidence="3 10">Belongs to the cytochrome P450 family.</text>
</comment>
<keyword evidence="12" id="KW-0812">Transmembrane</keyword>
<feature type="binding site" description="axial binding residue" evidence="9">
    <location>
        <position position="444"/>
    </location>
    <ligand>
        <name>heme</name>
        <dbReference type="ChEBI" id="CHEBI:30413"/>
    </ligand>
    <ligandPart>
        <name>Fe</name>
        <dbReference type="ChEBI" id="CHEBI:18248"/>
    </ligandPart>
</feature>
<dbReference type="GO" id="GO:0004497">
    <property type="term" value="F:monooxygenase activity"/>
    <property type="evidence" value="ECO:0007669"/>
    <property type="project" value="UniProtKB-KW"/>
</dbReference>
<dbReference type="AlphaFoldDB" id="A0A8H8T3P0"/>
<evidence type="ECO:0000256" key="12">
    <source>
        <dbReference type="SAM" id="Phobius"/>
    </source>
</evidence>
<evidence type="ECO:0000256" key="2">
    <source>
        <dbReference type="ARBA" id="ARBA00005179"/>
    </source>
</evidence>
<proteinExistence type="inferred from homology"/>
<sequence length="697" mass="77115">MALSNSFSTKEIALAVSMAAGVAYSLKMTNNSKKRLPPGPKSHPFIGHMLSIPRSSEHVAYANMSKELNSDIVALSAMGQTIVVLNSAEAASELLDKRSSIYSGRAQIPAVCDEDMMDWGQGVSFLNNNDRWRRDRRMLHEALHKGAVPRYYPAQEKQIQALVGRLLNTPSTLEAFTQELRFALGATLLHSTYGYLPTSPDDHWIADATTATDHIAQAAQPTKFIVNFIPSLKFLPNWLPGMGWRQTIKEWREHKEKITAAPYNWTKEQIRNGTAAPSIVENLLSAFPNHTPHGDDDLHIKLMSATMFGGGLETTVATASFFLLAIVLYPEVAVKIQEEVDRVLGNAERLPTVQDQEEMPYLRRVLLEVQRWQPVNPLAIPHAAMEDDEYRGYYIPKGSIVIGNTWSITRDESIYPEPECFNPDRYLDPKVPPAPVFGYGRRVCPGNHFADANLFLLTSSLLYLYDVKRAVDENGREIIPEIKMMIDSTISRSSLSMKIKRGGGGGTFTETSFATTPPASTQHHGHKIPEIAGSSGGFLGLVIGLGVLIIACCAGVYILMKRRKDRGDPLWRSRKSVGNSMSQGILGGSRSKRGWVRTGDDDHHMGDRSQGIGLSAPRSRSRSPNPEMYSNRDQGASASSVKLSAPGPYPDAFVARDSIDSLVEGPHQSRGNYQGVSEHDHEDTKYSPTSSRFRERI</sequence>
<dbReference type="Pfam" id="PF00067">
    <property type="entry name" value="p450"/>
    <property type="match status" value="1"/>
</dbReference>
<dbReference type="Gene3D" id="1.10.630.10">
    <property type="entry name" value="Cytochrome P450"/>
    <property type="match status" value="1"/>
</dbReference>
<evidence type="ECO:0000256" key="1">
    <source>
        <dbReference type="ARBA" id="ARBA00001971"/>
    </source>
</evidence>
<organism evidence="13 14">
    <name type="scientific">Rhizoctonia solani</name>
    <dbReference type="NCBI Taxonomy" id="456999"/>
    <lineage>
        <taxon>Eukaryota</taxon>
        <taxon>Fungi</taxon>
        <taxon>Dikarya</taxon>
        <taxon>Basidiomycota</taxon>
        <taxon>Agaricomycotina</taxon>
        <taxon>Agaricomycetes</taxon>
        <taxon>Cantharellales</taxon>
        <taxon>Ceratobasidiaceae</taxon>
        <taxon>Rhizoctonia</taxon>
    </lineage>
</organism>
<evidence type="ECO:0000256" key="7">
    <source>
        <dbReference type="ARBA" id="ARBA00023004"/>
    </source>
</evidence>
<dbReference type="EMBL" id="CP059673">
    <property type="protein sequence ID" value="QRW26758.1"/>
    <property type="molecule type" value="Genomic_DNA"/>
</dbReference>
<evidence type="ECO:0000256" key="9">
    <source>
        <dbReference type="PIRSR" id="PIRSR602401-1"/>
    </source>
</evidence>
<dbReference type="SUPFAM" id="SSF48264">
    <property type="entry name" value="Cytochrome P450"/>
    <property type="match status" value="1"/>
</dbReference>
<evidence type="ECO:0000256" key="5">
    <source>
        <dbReference type="ARBA" id="ARBA00022723"/>
    </source>
</evidence>
<evidence type="ECO:0000313" key="13">
    <source>
        <dbReference type="EMBL" id="QRW26758.1"/>
    </source>
</evidence>
<evidence type="ECO:0000256" key="8">
    <source>
        <dbReference type="ARBA" id="ARBA00023033"/>
    </source>
</evidence>
<dbReference type="PROSITE" id="PS00086">
    <property type="entry name" value="CYTOCHROME_P450"/>
    <property type="match status" value="1"/>
</dbReference>
<name>A0A8H8T3P0_9AGAM</name>
<accession>A0A8H8T3P0</accession>
<dbReference type="InterPro" id="IPR001128">
    <property type="entry name" value="Cyt_P450"/>
</dbReference>
<keyword evidence="12" id="KW-1133">Transmembrane helix</keyword>
<reference evidence="13" key="1">
    <citation type="submission" date="2020-05" db="EMBL/GenBank/DDBJ databases">
        <title>Evolutionary and genomic comparisons of hybrid uninucleate and nonhybrid Rhizoctonia fungi.</title>
        <authorList>
            <person name="Li C."/>
            <person name="Chen X."/>
        </authorList>
    </citation>
    <scope>NUCLEOTIDE SEQUENCE</scope>
    <source>
        <strain evidence="13">AG-1 IA</strain>
    </source>
</reference>
<dbReference type="GO" id="GO:0005506">
    <property type="term" value="F:iron ion binding"/>
    <property type="evidence" value="ECO:0007669"/>
    <property type="project" value="InterPro"/>
</dbReference>
<keyword evidence="8 10" id="KW-0503">Monooxygenase</keyword>
<evidence type="ECO:0000256" key="3">
    <source>
        <dbReference type="ARBA" id="ARBA00010617"/>
    </source>
</evidence>
<keyword evidence="12" id="KW-0472">Membrane</keyword>
<dbReference type="PRINTS" id="PR00463">
    <property type="entry name" value="EP450I"/>
</dbReference>
<evidence type="ECO:0000256" key="6">
    <source>
        <dbReference type="ARBA" id="ARBA00023002"/>
    </source>
</evidence>
<protein>
    <submittedName>
        <fullName evidence="13">Cytochrome P450 family protein</fullName>
    </submittedName>
</protein>
<dbReference type="GeneID" id="67023635"/>